<dbReference type="OrthoDB" id="7261602at2"/>
<dbReference type="HOGENOM" id="CLU_1160121_0_0_5"/>
<accession>Q1QF22</accession>
<evidence type="ECO:0000313" key="2">
    <source>
        <dbReference type="Proteomes" id="UP000001953"/>
    </source>
</evidence>
<dbReference type="AlphaFoldDB" id="Q1QF22"/>
<gene>
    <name evidence="1" type="ordered locus">Nham_4613</name>
</gene>
<keyword evidence="1" id="KW-0614">Plasmid</keyword>
<organism evidence="1 2">
    <name type="scientific">Nitrobacter hamburgensis (strain DSM 10229 / NCIMB 13809 / X14)</name>
    <dbReference type="NCBI Taxonomy" id="323097"/>
    <lineage>
        <taxon>Bacteria</taxon>
        <taxon>Pseudomonadati</taxon>
        <taxon>Pseudomonadota</taxon>
        <taxon>Alphaproteobacteria</taxon>
        <taxon>Hyphomicrobiales</taxon>
        <taxon>Nitrobacteraceae</taxon>
        <taxon>Nitrobacter</taxon>
    </lineage>
</organism>
<dbReference type="Proteomes" id="UP000001953">
    <property type="component" value="Plasmid 3"/>
</dbReference>
<keyword evidence="2" id="KW-1185">Reference proteome</keyword>
<name>Q1QF22_NITHX</name>
<proteinExistence type="predicted"/>
<sequence>MVSAAVVLREDNAIERPAALLSRAEVLTRYRHLREISRQHHSAVLDFLSKDTIISQARRLGLAQGKTLLLDSMDDLNFVFDLAIHTAKDRSRAIDRYARAARLAPGSDESLMLEAMRRARFAIISIVRRHPVAGLIVKDLFRGVEVWLVDEGLESSLPDGAALATRLFTPEGFAMTAGVLVPLDIELIEDAIADTPQLLRNRREELIDDRRFAEAIYRVALVSGLMEQVAYQDTIAEAG</sequence>
<dbReference type="InterPro" id="IPR058292">
    <property type="entry name" value="DUF7986"/>
</dbReference>
<dbReference type="RefSeq" id="WP_011505255.1">
    <property type="nucleotide sequence ID" value="NC_007961.1"/>
</dbReference>
<dbReference type="KEGG" id="nha:Nham_4613"/>
<evidence type="ECO:0000313" key="1">
    <source>
        <dbReference type="EMBL" id="ABE65175.1"/>
    </source>
</evidence>
<reference evidence="2" key="1">
    <citation type="submission" date="2006-03" db="EMBL/GenBank/DDBJ databases">
        <title>Complete sequence of plasmid 3 of Nitrobacter hamburgensis X14.</title>
        <authorList>
            <consortium name="US DOE Joint Genome Institute"/>
            <person name="Copeland A."/>
            <person name="Lucas S."/>
            <person name="Lapidus A."/>
            <person name="Barry K."/>
            <person name="Detter J.C."/>
            <person name="Glavina del Rio T."/>
            <person name="Hammon N."/>
            <person name="Israni S."/>
            <person name="Dalin E."/>
            <person name="Tice H."/>
            <person name="Pitluck S."/>
            <person name="Chain P."/>
            <person name="Malfatti S."/>
            <person name="Shin M."/>
            <person name="Vergez L."/>
            <person name="Schmutz J."/>
            <person name="Larimer F."/>
            <person name="Land M."/>
            <person name="Hauser L."/>
            <person name="Kyrpides N."/>
            <person name="Ivanova N."/>
            <person name="Ward B."/>
            <person name="Arp D."/>
            <person name="Klotz M."/>
            <person name="Stein L."/>
            <person name="O'Mullan G."/>
            <person name="Starkenburg S."/>
            <person name="Sayavedra L."/>
            <person name="Poret-Peterson A.T."/>
            <person name="Gentry M.E."/>
            <person name="Bruce D."/>
            <person name="Richardson P."/>
        </authorList>
    </citation>
    <scope>NUCLEOTIDE SEQUENCE [LARGE SCALE GENOMIC DNA]</scope>
    <source>
        <strain evidence="2">DSM 10229 / NCIMB 13809 / X14</strain>
        <plasmid evidence="2">Plasmid pNITHX3</plasmid>
    </source>
</reference>
<dbReference type="EMBL" id="CP000322">
    <property type="protein sequence ID" value="ABE65175.1"/>
    <property type="molecule type" value="Genomic_DNA"/>
</dbReference>
<geneLocation type="plasmid" evidence="2">
    <name>pNITHX3</name>
</geneLocation>
<protein>
    <submittedName>
        <fullName evidence="1">Uncharacterized protein</fullName>
    </submittedName>
</protein>
<dbReference type="Pfam" id="PF25948">
    <property type="entry name" value="DUF7986"/>
    <property type="match status" value="1"/>
</dbReference>